<dbReference type="PANTHER" id="PTHR22878:SF66">
    <property type="entry name" value="DYNEIN AXONEMAL HEAVY CHAIN 7"/>
    <property type="match status" value="1"/>
</dbReference>
<dbReference type="PROSITE" id="PS00018">
    <property type="entry name" value="EF_HAND_1"/>
    <property type="match status" value="1"/>
</dbReference>
<evidence type="ECO:0000313" key="16">
    <source>
        <dbReference type="EMBL" id="CAK6448228.1"/>
    </source>
</evidence>
<dbReference type="Pfam" id="PF03028">
    <property type="entry name" value="Dynein_heavy"/>
    <property type="match status" value="1"/>
</dbReference>
<evidence type="ECO:0000256" key="6">
    <source>
        <dbReference type="ARBA" id="ARBA00022840"/>
    </source>
</evidence>
<dbReference type="InterPro" id="IPR043157">
    <property type="entry name" value="Dynein_AAA1S"/>
</dbReference>
<proteinExistence type="inferred from homology"/>
<dbReference type="InterPro" id="IPR003593">
    <property type="entry name" value="AAA+_ATPase"/>
</dbReference>
<name>A0ABP0AE68_PIPNA</name>
<dbReference type="Pfam" id="PF12777">
    <property type="entry name" value="MT"/>
    <property type="match status" value="1"/>
</dbReference>
<dbReference type="SUPFAM" id="SSF52540">
    <property type="entry name" value="P-loop containing nucleoside triphosphate hydrolases"/>
    <property type="match status" value="4"/>
</dbReference>
<dbReference type="InterPro" id="IPR024743">
    <property type="entry name" value="Dynein_HC_stalk"/>
</dbReference>
<keyword evidence="4" id="KW-0493">Microtubule</keyword>
<dbReference type="Gene3D" id="1.20.920.30">
    <property type="match status" value="1"/>
</dbReference>
<organism evidence="16 17">
    <name type="scientific">Pipistrellus nathusii</name>
    <name type="common">Nathusius' pipistrelle</name>
    <dbReference type="NCBI Taxonomy" id="59473"/>
    <lineage>
        <taxon>Eukaryota</taxon>
        <taxon>Metazoa</taxon>
        <taxon>Chordata</taxon>
        <taxon>Craniata</taxon>
        <taxon>Vertebrata</taxon>
        <taxon>Euteleostomi</taxon>
        <taxon>Mammalia</taxon>
        <taxon>Eutheria</taxon>
        <taxon>Laurasiatheria</taxon>
        <taxon>Chiroptera</taxon>
        <taxon>Yangochiroptera</taxon>
        <taxon>Vespertilionidae</taxon>
        <taxon>Pipistrellus</taxon>
    </lineage>
</organism>
<dbReference type="Gene3D" id="1.20.920.20">
    <property type="match status" value="1"/>
</dbReference>
<sequence length="4029" mass="461861">MSREQDKPASKEKSKTPVRFLPLSFTEKSASKDKDKDKGRGKLPARVLPQLAMGSTKPQWQEAAPSFHLSVKQDEEVPEPFGVKNEQTYADYMEHFGRKGTLLDQIDDSRPGPSTSKAKAKFPHKERETFRSTLVNVIMQQDAVSDLPVPDESGFPKMATSAIEKDILRYYYYIHHGIDTDHIAPMEDSWLDNVLHLVPQHLKVLTDSILTLSDEMREDYLLSVKKSIVDFVLKDPREKDDKKPDELPPHRAEMEILPKPWRKSFLAASGYIRDHLNSMNPTMLALLDLWHSSFKKLRLIDTEEFHNRHEALELSNFQTIIMRHLETAKETLLKTWFPEVQNIYYQGNKKRQLPTGESSSKLESFFNCAATLMTLQLQDLTLSSMQDFTDLIAQPPDSVRAFEHPGFIMRLLLDNDTIKFEPQFEDYIDIFLNIYDVMIKAVSFVPRVETKLYSKWDSNSKPTTLAPIILDEIIGGHKEKVKEVIMRESAAPMEHLKLYDKYDFLITRKAERDADAFLAENHHYEKIIQEIRKYQQLIEDIQFTTRKTVRLGMFEMRCDDLIRALVKRAEVICGKLVAKMFRDHQETNTRLCDEFEKIAEKALSTPPNTAELMEMKAYIKKVETVDMVELGRRLVDAKNCLSFLIECATFSPADIRLNNNVFQWYGRMEEIFDEHRRIMAEKTEQYQEGLKLRCDRFEEELESYAKQSEEFYSLGDLQDVQRYLKKAQTLNTKLDLAADKIEQFNAEEEAFGWPPSQYPQRKKIQDNLNPYLRLYETAVEFSGKFRNWTEGPYHKVDPDQVETDVGNYWRGLYKLEKTFHDSPNALAMTKKVKAKVEDFKQHIPLIQVICNPGLRPRHWEAMSNIVGFPLQPADDSTVSPFLDMGLEPYLDRFEGISEAASKEYSLEKTLEKMIKEWESMEFVLLSYRESGTSILSSVDEIQMLLDDHIIKTQTMRGSPFIKPYERQIREWEGKLLLLQEILDEWLKVQATWLYLEPIFSSPDIMSQMPEEGRRFMTVDKTFRDIMKTVIQDKHVLSVVVIDRMLEKLKKSNELLELILKGLNEYLEKKRLFFPRFFFLSNDELLEILSETKDPTRVQPHLKKCFEGIAKVEFTETLDITHMKSSEGEVVELTETISTVKARGQVEKWLVELERVMIRSIHKVIKAAIIAYTQYQRIEWVRVFPGQTVLCVSQTFWTLEVQTAISTGQEALEQYLEKSNSQIDDIVTLVRGKLSKQNRVTLGALVVLDVHARDVLTNLVKKKVSDESDFEWLSQLRYYWQDNNLETKMINAGLRYGYEYLGNSPRLVITPLTDRCYRTLFGALHLHLGGAPEGPAGTGKTETTKDLAKAVAKQCVVFNCSDGLDYLALGKFFKGLLSCGAWACFDEFNRIDLEVLSVVAQQILTIQRGINAGAEMLVFEGTELKLDPTCAVFITMNPGYAGRSELPDNLKALFRTVAMMVPDYAMIAEIVLYSCGFVTARPLSVKIVATYRLCSEQLSSQHHYDYGMRAVKSVLTAAGNLKLKYPQENEEILLLRSIIDVNLPKFLSHDLPLFEGITSDLFPGVKLPKPDYHDLLTAIKDNCEAMNLQMTSFFSEKILQIYEMMIVRHGFMIVGEPFGGKTSAYRVLAGALSDICEKGLMEENKVQITVLNPKSVTMGQLYGQFDLVSHEWSDGVLAVSFRAFASSATPDRKWLVFDGPVDAVWIENMNTVLDDNKKLCLMSGEIIQMSPQMNLIFEPMDLEVASPATVSRCGMIYMEPHMLGWRPLMLSWVNLLPATLNSTQKEFLMTLFDRMVPISVEFIRKHTKELSPTSDTNLVRSLMNLIDCFMDEFSDEVKVRDRNDREAYSLLEGIFLFSLIWSVGATCRDDDRLKYNKILRELMEGPISDITRNRFKILSSPDQASSKALTVPFPEKKTIYDYQFVTEGVGRWDPWIKKLADAPPIPKDMMFNEIIVPTLDTIRYSALMELLATHQKPTIFVGPTGTGKSAYIINFLLTQLNKEIYKPLIVNFSAQTTAAQTQNIIMSKLDKRRKGVFGPPLGKKMVVFVDDVNMPAREVYGAQPPIELLRQWLDHWNWYDLKDCSVIKLVDIQIMCAMGPPGGGRNPVTPRFMRHFNIITINEFNDKSMYTIFSRILNWHLKTCYKFPEDFLTLTSQIVNGTMILYKEAMKNLLPTPAKSHYLFNLRDFSRVIQGICLSRPETAETKEAIKRLWVHEVLRVYYDRLLDNADRRWLIEYIQEILKSHMGENFHELFKKLDFNGDGIVEEDDLRSLMFCDFHDIKKEDTNYREVENVDNLRVIVETHLEEYNNMSKKTMSLVLFRFAIEHISRISRILKQPRSHALLVGVGGSGRQSVTRLAAHMADYSVFQVEITKGYGSTEWHEDLKVILRKCAEGEMHGVFLFTDTQIKRESFLEDVNNLLNAGEVPNLFPLDEKQEICEKMRQLDRQRDKTKQTDGSPIALFNMFIDRCRNQLHVVLAMSPIGDAFRNRLRKFPALVNCCTIDWFQPWPEDALQAVASRFLEELEMSEDIRDGCIDMCKSFHTSTIELSTSFFVELQRYNYVTPTSYLELISTFKLLLENKRSEVMKMKKRYEVGLEKLDSAASQVAIMQSELEALHPQLKVASKEVDEMMIIIEKESIEVAKTEKIVKADETVANEQAMAAKAIKDECDADLAGALPILESALAALDTLTAQDITVVKSMKSPPAGVKLVMEAICILKGIKSDKIPDPTGSGKKIEDFWGPAKRVLGDIRFLQSLHEYDKDNIPPAYMNIIRKNYIPNPDFVPEKIRNASTAAEGLCKWVIAMDSYDKVAKIVAPKKIKLAAAEGELKIAMDGLRKKQAALYEVQDKLAKLQEKLEQNKEKKADLENQVDLCSKKLERAEQLIGGLGGEKTRWSQMALELGMLYINLTGDILISSGIVAYLGAFTSHYRQNQVKEWTQLCKGRGIPCSEDYSLMGILGEAVTIRTWNIAGLPSDSFSIDNGIIIMNARRWPLMIDPQGQANKWVKNMEKTNSLQLIKFSDPDYIRTLENCIQFGTPVLLENVAEELDPILEPLLLKQTFKQGGSTCIRLGDSTIEYAPDFRFYITTKLRNPHYLPETSVKVTLLNFMITSEGMQDQLLGIVVARERPDLEEEKQALILQGAENKRQLKEIEDKILEVLSSSEGNILEDETAIKILSSSKALANEISQKQEVAEETEHKIDTTRMGYRPIAIHSTILFFSIADLANIEPMYQYSLTWFINLFIMSIENSEKSENLSKRLQILKDHFTYSLYVNVCRSLFEKDKLLFSFCLTVNLQIHEHAINKAEWRFLLTGGIGLDNPYSNPCMWLPQKSWDEICRLDELPTFKTIRKEFIHLKDGWKRVYDSLEPHHEMFPEVWEDKMNDFQRMLIIRCLRPDKVIPMLQEFITNKLGRPFIEPPPFNLSKAFADSNCCAPLIFILSPGADPMASLLKFSDDQGYGGARLSSLSLGQGQGPIAMRMLEKAVKEGTWVVLQNCHLATSWMPMLEKVCEELSPETTHPDFRMWLTSYPSPNFPVAVLQNGVKMTNEAPKGLRANIIRSYLMDPISDPEFFNSCKKLVEFKKLLYGLCFFHALVQERRKFGPLGWNIPYEFNETDLRISVQQLHIFLNQYEELPYDALRYMTGECNYGGRVTDDWDRRTLRSILNKFFCTELVEDPGYKFDSSGIYFVPPTGDHKSYIAYTQTLPLTPAPEIFGMNANADITKDQSETQQLFDNILLTQSRSAEAGAKSSEDVVNEVAGDILGKLPNNFDIEAAMRRYPTTYTQSMNTVLVQEMGRFNKLLQTIRDSCVNIQKAIKGLVVMSTELEEVVSSILNVKIPAMWMAKSYPSLKPLGSYVNDFLARLRFLQQWYEVGPPPSFWLSGFFFTQAFLTGAQQNFARKYTIPIDLLGFDYEVLEDKEYKVPPEDGVLVYGLFLDGASWNRKIKKLAESLPKILYDTVPVLWLKPCKRADIPKRPSYVAPLYKTSERRGTLSTTGHSTNFVIAMTLPSDHPKEHWIGRGVALLCQLSV</sequence>
<reference evidence="16" key="1">
    <citation type="submission" date="2023-12" db="EMBL/GenBank/DDBJ databases">
        <authorList>
            <person name="Brown T."/>
        </authorList>
    </citation>
    <scope>NUCLEOTIDE SEQUENCE</scope>
</reference>
<dbReference type="InterPro" id="IPR018247">
    <property type="entry name" value="EF_Hand_1_Ca_BS"/>
</dbReference>
<keyword evidence="5" id="KW-0547">Nucleotide-binding</keyword>
<evidence type="ECO:0000256" key="1">
    <source>
        <dbReference type="ARBA" id="ARBA00004430"/>
    </source>
</evidence>
<comment type="similarity">
    <text evidence="2">Belongs to the dynein heavy chain family.</text>
</comment>
<keyword evidence="12" id="KW-0966">Cell projection</keyword>
<dbReference type="Gene3D" id="1.10.287.2620">
    <property type="match status" value="1"/>
</dbReference>
<accession>A0ABP0AE68</accession>
<protein>
    <recommendedName>
        <fullName evidence="15">EF-hand domain-containing protein</fullName>
    </recommendedName>
</protein>
<feature type="region of interest" description="Disordered" evidence="14">
    <location>
        <begin position="103"/>
        <end position="123"/>
    </location>
</feature>
<evidence type="ECO:0000313" key="17">
    <source>
        <dbReference type="Proteomes" id="UP001314169"/>
    </source>
</evidence>
<feature type="region of interest" description="Disordered" evidence="14">
    <location>
        <begin position="1"/>
        <end position="62"/>
    </location>
</feature>
<dbReference type="Pfam" id="PF12775">
    <property type="entry name" value="AAA_7"/>
    <property type="match status" value="1"/>
</dbReference>
<dbReference type="InterPro" id="IPR041589">
    <property type="entry name" value="DNAH3_AAA_lid_1"/>
</dbReference>
<dbReference type="SMART" id="SM00382">
    <property type="entry name" value="AAA"/>
    <property type="match status" value="2"/>
</dbReference>
<dbReference type="InterPro" id="IPR027417">
    <property type="entry name" value="P-loop_NTPase"/>
</dbReference>
<dbReference type="PANTHER" id="PTHR22878">
    <property type="entry name" value="DYNEIN HEAVY CHAIN 6, AXONEMAL-LIKE-RELATED"/>
    <property type="match status" value="1"/>
</dbReference>
<keyword evidence="7" id="KW-0243">Dynein</keyword>
<evidence type="ECO:0000256" key="14">
    <source>
        <dbReference type="SAM" id="MobiDB-lite"/>
    </source>
</evidence>
<evidence type="ECO:0000256" key="2">
    <source>
        <dbReference type="ARBA" id="ARBA00008887"/>
    </source>
</evidence>
<feature type="coiled-coil region" evidence="13">
    <location>
        <begin position="2836"/>
        <end position="2884"/>
    </location>
</feature>
<dbReference type="Gene3D" id="3.20.180.20">
    <property type="entry name" value="Dynein heavy chain, N-terminal domain 2"/>
    <property type="match status" value="1"/>
</dbReference>
<evidence type="ECO:0000256" key="7">
    <source>
        <dbReference type="ARBA" id="ARBA00023017"/>
    </source>
</evidence>
<feature type="compositionally biased region" description="Basic and acidic residues" evidence="14">
    <location>
        <begin position="1"/>
        <end position="15"/>
    </location>
</feature>
<evidence type="ECO:0000259" key="15">
    <source>
        <dbReference type="PROSITE" id="PS50222"/>
    </source>
</evidence>
<dbReference type="InterPro" id="IPR041466">
    <property type="entry name" value="Dynein_AAA5_ext"/>
</dbReference>
<dbReference type="InterPro" id="IPR004273">
    <property type="entry name" value="Dynein_heavy_D6_P-loop"/>
</dbReference>
<keyword evidence="17" id="KW-1185">Reference proteome</keyword>
<evidence type="ECO:0000256" key="5">
    <source>
        <dbReference type="ARBA" id="ARBA00022741"/>
    </source>
</evidence>
<dbReference type="InterPro" id="IPR043160">
    <property type="entry name" value="Dynein_C_barrel"/>
</dbReference>
<dbReference type="PROSITE" id="PS50222">
    <property type="entry name" value="EF_HAND_2"/>
    <property type="match status" value="1"/>
</dbReference>
<dbReference type="InterPro" id="IPR013602">
    <property type="entry name" value="Dynein_heavy_linker"/>
</dbReference>
<dbReference type="InterPro" id="IPR042222">
    <property type="entry name" value="Dynein_2_N"/>
</dbReference>
<dbReference type="InterPro" id="IPR002048">
    <property type="entry name" value="EF_hand_dom"/>
</dbReference>
<dbReference type="Pfam" id="PF18199">
    <property type="entry name" value="Dynein_C"/>
    <property type="match status" value="1"/>
</dbReference>
<dbReference type="Gene3D" id="1.20.58.1120">
    <property type="match status" value="1"/>
</dbReference>
<keyword evidence="8 13" id="KW-0175">Coiled coil</keyword>
<dbReference type="InterPro" id="IPR042228">
    <property type="entry name" value="Dynein_linker_3"/>
</dbReference>
<dbReference type="Gene3D" id="1.10.8.710">
    <property type="match status" value="1"/>
</dbReference>
<dbReference type="Gene3D" id="1.10.472.130">
    <property type="match status" value="1"/>
</dbReference>
<evidence type="ECO:0000256" key="10">
    <source>
        <dbReference type="ARBA" id="ARBA00023175"/>
    </source>
</evidence>
<evidence type="ECO:0000256" key="4">
    <source>
        <dbReference type="ARBA" id="ARBA00022701"/>
    </source>
</evidence>
<keyword evidence="9" id="KW-0969">Cilium</keyword>
<dbReference type="Pfam" id="PF12781">
    <property type="entry name" value="AAA_9"/>
    <property type="match status" value="1"/>
</dbReference>
<dbReference type="Pfam" id="PF17852">
    <property type="entry name" value="Dynein_AAA_lid"/>
    <property type="match status" value="1"/>
</dbReference>
<dbReference type="InterPro" id="IPR041658">
    <property type="entry name" value="AAA_lid_11"/>
</dbReference>
<dbReference type="EMBL" id="OY882865">
    <property type="protein sequence ID" value="CAK6448228.1"/>
    <property type="molecule type" value="Genomic_DNA"/>
</dbReference>
<evidence type="ECO:0000256" key="8">
    <source>
        <dbReference type="ARBA" id="ARBA00023054"/>
    </source>
</evidence>
<dbReference type="Pfam" id="PF12780">
    <property type="entry name" value="AAA_8"/>
    <property type="match status" value="1"/>
</dbReference>
<dbReference type="Pfam" id="PF18198">
    <property type="entry name" value="AAA_lid_11"/>
    <property type="match status" value="1"/>
</dbReference>
<keyword evidence="6" id="KW-0067">ATP-binding</keyword>
<dbReference type="Proteomes" id="UP001314169">
    <property type="component" value="Chromosome 8"/>
</dbReference>
<evidence type="ECO:0000256" key="11">
    <source>
        <dbReference type="ARBA" id="ARBA00023212"/>
    </source>
</evidence>
<dbReference type="Gene3D" id="1.20.140.100">
    <property type="entry name" value="Dynein heavy chain, N-terminal domain 2"/>
    <property type="match status" value="1"/>
</dbReference>
<dbReference type="Gene3D" id="3.10.490.20">
    <property type="match status" value="1"/>
</dbReference>
<keyword evidence="11" id="KW-0206">Cytoskeleton</keyword>
<dbReference type="Gene3D" id="1.10.8.720">
    <property type="entry name" value="Region D6 of dynein motor"/>
    <property type="match status" value="1"/>
</dbReference>
<dbReference type="InterPro" id="IPR024317">
    <property type="entry name" value="Dynein_heavy_chain_D4_dom"/>
</dbReference>
<dbReference type="Gene3D" id="6.10.140.1060">
    <property type="match status" value="1"/>
</dbReference>
<evidence type="ECO:0000256" key="9">
    <source>
        <dbReference type="ARBA" id="ARBA00023069"/>
    </source>
</evidence>
<comment type="subcellular location">
    <subcellularLocation>
        <location evidence="1">Cytoplasm</location>
        <location evidence="1">Cytoskeleton</location>
        <location evidence="1">Cilium axoneme</location>
    </subcellularLocation>
</comment>
<feature type="compositionally biased region" description="Basic and acidic residues" evidence="14">
    <location>
        <begin position="29"/>
        <end position="40"/>
    </location>
</feature>
<dbReference type="Gene3D" id="3.40.50.300">
    <property type="entry name" value="P-loop containing nucleotide triphosphate hydrolases"/>
    <property type="match status" value="5"/>
</dbReference>
<dbReference type="InterPro" id="IPR042219">
    <property type="entry name" value="AAA_lid_11_sf"/>
</dbReference>
<dbReference type="Gene3D" id="1.10.8.1220">
    <property type="match status" value="1"/>
</dbReference>
<feature type="domain" description="EF-hand" evidence="15">
    <location>
        <begin position="2245"/>
        <end position="2280"/>
    </location>
</feature>
<dbReference type="InterPro" id="IPR026983">
    <property type="entry name" value="DHC"/>
</dbReference>
<gene>
    <name evidence="16" type="ORF">MPIPNATIZW_LOCUS16534</name>
</gene>
<evidence type="ECO:0000256" key="12">
    <source>
        <dbReference type="ARBA" id="ARBA00023273"/>
    </source>
</evidence>
<dbReference type="Pfam" id="PF08393">
    <property type="entry name" value="DHC_N2"/>
    <property type="match status" value="1"/>
</dbReference>
<dbReference type="Pfam" id="PF12774">
    <property type="entry name" value="AAA_6"/>
    <property type="match status" value="1"/>
</dbReference>
<evidence type="ECO:0000256" key="13">
    <source>
        <dbReference type="SAM" id="Coils"/>
    </source>
</evidence>
<feature type="coiled-coil region" evidence="13">
    <location>
        <begin position="687"/>
        <end position="747"/>
    </location>
</feature>
<dbReference type="InterPro" id="IPR035706">
    <property type="entry name" value="AAA_9"/>
</dbReference>
<evidence type="ECO:0000256" key="3">
    <source>
        <dbReference type="ARBA" id="ARBA00022490"/>
    </source>
</evidence>
<keyword evidence="10" id="KW-0505">Motor protein</keyword>
<keyword evidence="3" id="KW-0963">Cytoplasm</keyword>
<dbReference type="Pfam" id="PF17857">
    <property type="entry name" value="AAA_lid_1"/>
    <property type="match status" value="1"/>
</dbReference>
<dbReference type="InterPro" id="IPR041228">
    <property type="entry name" value="Dynein_C"/>
</dbReference>
<dbReference type="Gene3D" id="1.20.1270.280">
    <property type="match status" value="1"/>
</dbReference>
<dbReference type="InterPro" id="IPR035699">
    <property type="entry name" value="AAA_6"/>
</dbReference>